<evidence type="ECO:0000313" key="1">
    <source>
        <dbReference type="EMBL" id="KAJ3496499.1"/>
    </source>
</evidence>
<comment type="caution">
    <text evidence="1">The sequence shown here is derived from an EMBL/GenBank/DDBJ whole genome shotgun (WGS) entry which is preliminary data.</text>
</comment>
<name>A0ACC1R3T4_9HYPO</name>
<evidence type="ECO:0000313" key="2">
    <source>
        <dbReference type="Proteomes" id="UP001148737"/>
    </source>
</evidence>
<proteinExistence type="predicted"/>
<dbReference type="Proteomes" id="UP001148737">
    <property type="component" value="Unassembled WGS sequence"/>
</dbReference>
<dbReference type="EMBL" id="JANAKD010000185">
    <property type="protein sequence ID" value="KAJ3496499.1"/>
    <property type="molecule type" value="Genomic_DNA"/>
</dbReference>
<reference evidence="1" key="1">
    <citation type="submission" date="2022-07" db="EMBL/GenBank/DDBJ databases">
        <title>Genome Sequence of Lecanicillium saksenae.</title>
        <authorList>
            <person name="Buettner E."/>
        </authorList>
    </citation>
    <scope>NUCLEOTIDE SEQUENCE</scope>
    <source>
        <strain evidence="1">VT-O1</strain>
    </source>
</reference>
<gene>
    <name evidence="1" type="ORF">NLG97_g2623</name>
</gene>
<protein>
    <submittedName>
        <fullName evidence="1">Uncharacterized protein</fullName>
    </submittedName>
</protein>
<keyword evidence="2" id="KW-1185">Reference proteome</keyword>
<accession>A0ACC1R3T4</accession>
<sequence>MTSVQLPSARVNVHPADHHLNTLPTKVFDVICIGTGWASRVAAARIVAAGFSAAVVEDELVGGDCPFWACVPSKVLLRPSSSTSGVISEADFAAGAASPARRASR</sequence>
<organism evidence="1 2">
    <name type="scientific">Lecanicillium saksenae</name>
    <dbReference type="NCBI Taxonomy" id="468837"/>
    <lineage>
        <taxon>Eukaryota</taxon>
        <taxon>Fungi</taxon>
        <taxon>Dikarya</taxon>
        <taxon>Ascomycota</taxon>
        <taxon>Pezizomycotina</taxon>
        <taxon>Sordariomycetes</taxon>
        <taxon>Hypocreomycetidae</taxon>
        <taxon>Hypocreales</taxon>
        <taxon>Cordycipitaceae</taxon>
        <taxon>Lecanicillium</taxon>
    </lineage>
</organism>